<name>X0Z944_9ZZZZ</name>
<dbReference type="EMBL" id="BART01009271">
    <property type="protein sequence ID" value="GAG65749.1"/>
    <property type="molecule type" value="Genomic_DNA"/>
</dbReference>
<gene>
    <name evidence="1" type="ORF">S01H4_20601</name>
</gene>
<accession>X0Z944</accession>
<dbReference type="AlphaFoldDB" id="X0Z944"/>
<evidence type="ECO:0000313" key="1">
    <source>
        <dbReference type="EMBL" id="GAG65749.1"/>
    </source>
</evidence>
<proteinExistence type="predicted"/>
<organism evidence="1">
    <name type="scientific">marine sediment metagenome</name>
    <dbReference type="NCBI Taxonomy" id="412755"/>
    <lineage>
        <taxon>unclassified sequences</taxon>
        <taxon>metagenomes</taxon>
        <taxon>ecological metagenomes</taxon>
    </lineage>
</organism>
<protein>
    <submittedName>
        <fullName evidence="1">Uncharacterized protein</fullName>
    </submittedName>
</protein>
<sequence>MRAVSVTINYDLAPVGTSWTRLLVNSNDPDESPYPSGVFVNVTKQDEGSCSGEDVLIQDRVFDGTTVCVAQSTLTANTNVLVQSGADVTFNSPVVTLGNGFSVEVGAAFKVDVTLLAAQPGNQPAESGVGD</sequence>
<comment type="caution">
    <text evidence="1">The sequence shown here is derived from an EMBL/GenBank/DDBJ whole genome shotgun (WGS) entry which is preliminary data.</text>
</comment>
<reference evidence="1" key="1">
    <citation type="journal article" date="2014" name="Front. Microbiol.">
        <title>High frequency of phylogenetically diverse reductive dehalogenase-homologous genes in deep subseafloor sedimentary metagenomes.</title>
        <authorList>
            <person name="Kawai M."/>
            <person name="Futagami T."/>
            <person name="Toyoda A."/>
            <person name="Takaki Y."/>
            <person name="Nishi S."/>
            <person name="Hori S."/>
            <person name="Arai W."/>
            <person name="Tsubouchi T."/>
            <person name="Morono Y."/>
            <person name="Uchiyama I."/>
            <person name="Ito T."/>
            <person name="Fujiyama A."/>
            <person name="Inagaki F."/>
            <person name="Takami H."/>
        </authorList>
    </citation>
    <scope>NUCLEOTIDE SEQUENCE</scope>
    <source>
        <strain evidence="1">Expedition CK06-06</strain>
    </source>
</reference>